<name>A0A6A6Q2Y1_9PEZI</name>
<dbReference type="Proteomes" id="UP000799767">
    <property type="component" value="Unassembled WGS sequence"/>
</dbReference>
<dbReference type="EMBL" id="MU001632">
    <property type="protein sequence ID" value="KAF2486760.1"/>
    <property type="molecule type" value="Genomic_DNA"/>
</dbReference>
<protein>
    <submittedName>
        <fullName evidence="1">Uncharacterized protein</fullName>
    </submittedName>
</protein>
<dbReference type="AlphaFoldDB" id="A0A6A6Q2Y1"/>
<keyword evidence="2" id="KW-1185">Reference proteome</keyword>
<organism evidence="1 2">
    <name type="scientific">Neohortaea acidophila</name>
    <dbReference type="NCBI Taxonomy" id="245834"/>
    <lineage>
        <taxon>Eukaryota</taxon>
        <taxon>Fungi</taxon>
        <taxon>Dikarya</taxon>
        <taxon>Ascomycota</taxon>
        <taxon>Pezizomycotina</taxon>
        <taxon>Dothideomycetes</taxon>
        <taxon>Dothideomycetidae</taxon>
        <taxon>Mycosphaerellales</taxon>
        <taxon>Teratosphaeriaceae</taxon>
        <taxon>Neohortaea</taxon>
    </lineage>
</organism>
<reference evidence="1" key="1">
    <citation type="journal article" date="2020" name="Stud. Mycol.">
        <title>101 Dothideomycetes genomes: a test case for predicting lifestyles and emergence of pathogens.</title>
        <authorList>
            <person name="Haridas S."/>
            <person name="Albert R."/>
            <person name="Binder M."/>
            <person name="Bloem J."/>
            <person name="Labutti K."/>
            <person name="Salamov A."/>
            <person name="Andreopoulos B."/>
            <person name="Baker S."/>
            <person name="Barry K."/>
            <person name="Bills G."/>
            <person name="Bluhm B."/>
            <person name="Cannon C."/>
            <person name="Castanera R."/>
            <person name="Culley D."/>
            <person name="Daum C."/>
            <person name="Ezra D."/>
            <person name="Gonzalez J."/>
            <person name="Henrissat B."/>
            <person name="Kuo A."/>
            <person name="Liang C."/>
            <person name="Lipzen A."/>
            <person name="Lutzoni F."/>
            <person name="Magnuson J."/>
            <person name="Mondo S."/>
            <person name="Nolan M."/>
            <person name="Ohm R."/>
            <person name="Pangilinan J."/>
            <person name="Park H.-J."/>
            <person name="Ramirez L."/>
            <person name="Alfaro M."/>
            <person name="Sun H."/>
            <person name="Tritt A."/>
            <person name="Yoshinaga Y."/>
            <person name="Zwiers L.-H."/>
            <person name="Turgeon B."/>
            <person name="Goodwin S."/>
            <person name="Spatafora J."/>
            <person name="Crous P."/>
            <person name="Grigoriev I."/>
        </authorList>
    </citation>
    <scope>NUCLEOTIDE SEQUENCE</scope>
    <source>
        <strain evidence="1">CBS 113389</strain>
    </source>
</reference>
<evidence type="ECO:0000313" key="2">
    <source>
        <dbReference type="Proteomes" id="UP000799767"/>
    </source>
</evidence>
<dbReference type="GeneID" id="54479777"/>
<evidence type="ECO:0000313" key="1">
    <source>
        <dbReference type="EMBL" id="KAF2486760.1"/>
    </source>
</evidence>
<proteinExistence type="predicted"/>
<dbReference type="RefSeq" id="XP_033593329.1">
    <property type="nucleotide sequence ID" value="XM_033738776.1"/>
</dbReference>
<gene>
    <name evidence="1" type="ORF">BDY17DRAFT_85385</name>
</gene>
<accession>A0A6A6Q2Y1</accession>
<sequence length="239" mass="26553">MMCSVELCKSNTRDEAGFEHWTCFVSILHTLMYLQSLGVAPCDLRVTYSKPNVVPQRRFSASRMSTVRFYIGLQWAPGRTSTSHWPGAYKEMHHWAVSRATGRLDAKQSLLFLPSPTALPGREIVDRSQAPDCARSTWSSLALLATYVHPPEAHRDFAPDRFPATSVLYIFTSIDGDHRPRACFKADAMSFASCFILAPASRPLMSASGDLPSFFEEAPYRTPAGFKSMGTSRCSSRAS</sequence>